<dbReference type="InterPro" id="IPR038269">
    <property type="entry name" value="SCAN_sf"/>
</dbReference>
<evidence type="ECO:0000313" key="2">
    <source>
        <dbReference type="Ensembl" id="ENSSLUP00000029828.1"/>
    </source>
</evidence>
<protein>
    <recommendedName>
        <fullName evidence="1">SCAN box domain-containing protein</fullName>
    </recommendedName>
</protein>
<evidence type="ECO:0000259" key="1">
    <source>
        <dbReference type="Pfam" id="PF02023"/>
    </source>
</evidence>
<dbReference type="Proteomes" id="UP000694568">
    <property type="component" value="Unplaced"/>
</dbReference>
<dbReference type="AlphaFoldDB" id="A0A8D0D0Q7"/>
<dbReference type="GeneTree" id="ENSGT00940000180332"/>
<dbReference type="SUPFAM" id="SSF47353">
    <property type="entry name" value="Retrovirus capsid dimerization domain-like"/>
    <property type="match status" value="1"/>
</dbReference>
<reference evidence="2" key="2">
    <citation type="submission" date="2025-09" db="UniProtKB">
        <authorList>
            <consortium name="Ensembl"/>
        </authorList>
    </citation>
    <scope>IDENTIFICATION</scope>
</reference>
<evidence type="ECO:0000313" key="3">
    <source>
        <dbReference type="Proteomes" id="UP000694568"/>
    </source>
</evidence>
<name>A0A8D0D0Q7_SANLU</name>
<accession>A0A8D0D0Q7</accession>
<organism evidence="2 3">
    <name type="scientific">Sander lucioperca</name>
    <name type="common">Pike-perch</name>
    <name type="synonym">Perca lucioperca</name>
    <dbReference type="NCBI Taxonomy" id="283035"/>
    <lineage>
        <taxon>Eukaryota</taxon>
        <taxon>Metazoa</taxon>
        <taxon>Chordata</taxon>
        <taxon>Craniata</taxon>
        <taxon>Vertebrata</taxon>
        <taxon>Euteleostomi</taxon>
        <taxon>Actinopterygii</taxon>
        <taxon>Neopterygii</taxon>
        <taxon>Teleostei</taxon>
        <taxon>Neoteleostei</taxon>
        <taxon>Acanthomorphata</taxon>
        <taxon>Eupercaria</taxon>
        <taxon>Perciformes</taxon>
        <taxon>Percoidei</taxon>
        <taxon>Percidae</taxon>
        <taxon>Luciopercinae</taxon>
        <taxon>Sander</taxon>
    </lineage>
</organism>
<dbReference type="Ensembl" id="ENSSLUT00000030775.1">
    <property type="protein sequence ID" value="ENSSLUP00000029828.1"/>
    <property type="gene ID" value="ENSSLUG00000013393.1"/>
</dbReference>
<dbReference type="PANTHER" id="PTHR46888">
    <property type="entry name" value="ZINC KNUCKLE DOMAINCONTAINING PROTEIN-RELATED"/>
    <property type="match status" value="1"/>
</dbReference>
<dbReference type="PANTHER" id="PTHR46888:SF13">
    <property type="entry name" value="RIBONUCLEASE H"/>
    <property type="match status" value="1"/>
</dbReference>
<feature type="domain" description="SCAN box" evidence="1">
    <location>
        <begin position="34"/>
        <end position="118"/>
    </location>
</feature>
<dbReference type="Gene3D" id="1.10.4020.10">
    <property type="entry name" value="DNA breaking-rejoining enzymes"/>
    <property type="match status" value="1"/>
</dbReference>
<dbReference type="Pfam" id="PF02023">
    <property type="entry name" value="SCAN"/>
    <property type="match status" value="1"/>
</dbReference>
<keyword evidence="3" id="KW-1185">Reference proteome</keyword>
<dbReference type="InterPro" id="IPR003309">
    <property type="entry name" value="SCAN_dom"/>
</dbReference>
<proteinExistence type="predicted"/>
<sequence length="139" mass="15412">IAKEEEAYSSLNTEDSSGYATIKSAVLKAYELVPEAYRQRFRSWERRSGQTYMVFARDLTGHFKRWLAALEVTTFEGLCDVVVLEQFKDMLPGYIATYVSEKQCVTAAGAAASADEYLLLHKGAGEGRGSRWCASGVAH</sequence>
<reference evidence="2" key="1">
    <citation type="submission" date="2025-08" db="UniProtKB">
        <authorList>
            <consortium name="Ensembl"/>
        </authorList>
    </citation>
    <scope>IDENTIFICATION</scope>
</reference>